<evidence type="ECO:0008006" key="4">
    <source>
        <dbReference type="Google" id="ProtNLM"/>
    </source>
</evidence>
<keyword evidence="1" id="KW-0732">Signal</keyword>
<evidence type="ECO:0000256" key="1">
    <source>
        <dbReference type="SAM" id="SignalP"/>
    </source>
</evidence>
<dbReference type="AlphaFoldDB" id="A0A6G1LBX0"/>
<gene>
    <name evidence="2" type="ORF">EJ03DRAFT_327062</name>
</gene>
<accession>A0A6G1LBX0</accession>
<protein>
    <recommendedName>
        <fullName evidence="4">Secreted protein</fullName>
    </recommendedName>
</protein>
<feature type="chain" id="PRO_5026165664" description="Secreted protein" evidence="1">
    <location>
        <begin position="24"/>
        <end position="123"/>
    </location>
</feature>
<keyword evidence="3" id="KW-1185">Reference proteome</keyword>
<organism evidence="2 3">
    <name type="scientific">Teratosphaeria nubilosa</name>
    <dbReference type="NCBI Taxonomy" id="161662"/>
    <lineage>
        <taxon>Eukaryota</taxon>
        <taxon>Fungi</taxon>
        <taxon>Dikarya</taxon>
        <taxon>Ascomycota</taxon>
        <taxon>Pezizomycotina</taxon>
        <taxon>Dothideomycetes</taxon>
        <taxon>Dothideomycetidae</taxon>
        <taxon>Mycosphaerellales</taxon>
        <taxon>Teratosphaeriaceae</taxon>
        <taxon>Teratosphaeria</taxon>
    </lineage>
</organism>
<feature type="signal peptide" evidence="1">
    <location>
        <begin position="1"/>
        <end position="23"/>
    </location>
</feature>
<sequence>MPRPLSLLPLLSWLLHLTPPTTACAFYENCKCHGDVSGVQNDTVTKNACAIYEWGKGDYHDGPKDHHDCIIAGADGGIANCGWNLACQRFGAFHQVCWNHYGHASKNDGKDLPPEGWLPSSKE</sequence>
<dbReference type="EMBL" id="ML995830">
    <property type="protein sequence ID" value="KAF2769918.1"/>
    <property type="molecule type" value="Genomic_DNA"/>
</dbReference>
<dbReference type="Proteomes" id="UP000799436">
    <property type="component" value="Unassembled WGS sequence"/>
</dbReference>
<evidence type="ECO:0000313" key="2">
    <source>
        <dbReference type="EMBL" id="KAF2769918.1"/>
    </source>
</evidence>
<proteinExistence type="predicted"/>
<name>A0A6G1LBX0_9PEZI</name>
<evidence type="ECO:0000313" key="3">
    <source>
        <dbReference type="Proteomes" id="UP000799436"/>
    </source>
</evidence>
<reference evidence="2" key="1">
    <citation type="journal article" date="2020" name="Stud. Mycol.">
        <title>101 Dothideomycetes genomes: a test case for predicting lifestyles and emergence of pathogens.</title>
        <authorList>
            <person name="Haridas S."/>
            <person name="Albert R."/>
            <person name="Binder M."/>
            <person name="Bloem J."/>
            <person name="Labutti K."/>
            <person name="Salamov A."/>
            <person name="Andreopoulos B."/>
            <person name="Baker S."/>
            <person name="Barry K."/>
            <person name="Bills G."/>
            <person name="Bluhm B."/>
            <person name="Cannon C."/>
            <person name="Castanera R."/>
            <person name="Culley D."/>
            <person name="Daum C."/>
            <person name="Ezra D."/>
            <person name="Gonzalez J."/>
            <person name="Henrissat B."/>
            <person name="Kuo A."/>
            <person name="Liang C."/>
            <person name="Lipzen A."/>
            <person name="Lutzoni F."/>
            <person name="Magnuson J."/>
            <person name="Mondo S."/>
            <person name="Nolan M."/>
            <person name="Ohm R."/>
            <person name="Pangilinan J."/>
            <person name="Park H.-J."/>
            <person name="Ramirez L."/>
            <person name="Alfaro M."/>
            <person name="Sun H."/>
            <person name="Tritt A."/>
            <person name="Yoshinaga Y."/>
            <person name="Zwiers L.-H."/>
            <person name="Turgeon B."/>
            <person name="Goodwin S."/>
            <person name="Spatafora J."/>
            <person name="Crous P."/>
            <person name="Grigoriev I."/>
        </authorList>
    </citation>
    <scope>NUCLEOTIDE SEQUENCE</scope>
    <source>
        <strain evidence="2">CBS 116005</strain>
    </source>
</reference>